<reference evidence="2 3" key="1">
    <citation type="submission" date="2019-10" db="EMBL/GenBank/DDBJ databases">
        <title>Draft Genome Sequence of Cytophagaceae sp. SJW1-29.</title>
        <authorList>
            <person name="Choi A."/>
        </authorList>
    </citation>
    <scope>NUCLEOTIDE SEQUENCE [LARGE SCALE GENOMIC DNA]</scope>
    <source>
        <strain evidence="2 3">SJW1-29</strain>
    </source>
</reference>
<name>A0A7C9FP38_9BACT</name>
<comment type="caution">
    <text evidence="2">The sequence shown here is derived from an EMBL/GenBank/DDBJ whole genome shotgun (WGS) entry which is preliminary data.</text>
</comment>
<evidence type="ECO:0000313" key="3">
    <source>
        <dbReference type="Proteomes" id="UP000479293"/>
    </source>
</evidence>
<keyword evidence="1" id="KW-0472">Membrane</keyword>
<dbReference type="AlphaFoldDB" id="A0A7C9FP38"/>
<evidence type="ECO:0000256" key="1">
    <source>
        <dbReference type="SAM" id="Phobius"/>
    </source>
</evidence>
<evidence type="ECO:0000313" key="2">
    <source>
        <dbReference type="EMBL" id="MPR33831.1"/>
    </source>
</evidence>
<keyword evidence="1" id="KW-1133">Transmembrane helix</keyword>
<accession>A0A7C9FP38</accession>
<keyword evidence="1" id="KW-0812">Transmembrane</keyword>
<dbReference type="Proteomes" id="UP000479293">
    <property type="component" value="Unassembled WGS sequence"/>
</dbReference>
<organism evidence="2 3">
    <name type="scientific">Salmonirosea aquatica</name>
    <dbReference type="NCBI Taxonomy" id="2654236"/>
    <lineage>
        <taxon>Bacteria</taxon>
        <taxon>Pseudomonadati</taxon>
        <taxon>Bacteroidota</taxon>
        <taxon>Cytophagia</taxon>
        <taxon>Cytophagales</taxon>
        <taxon>Spirosomataceae</taxon>
        <taxon>Salmonirosea</taxon>
    </lineage>
</organism>
<proteinExistence type="predicted"/>
<protein>
    <submittedName>
        <fullName evidence="2">Uncharacterized protein</fullName>
    </submittedName>
</protein>
<feature type="transmembrane region" description="Helical" evidence="1">
    <location>
        <begin position="47"/>
        <end position="71"/>
    </location>
</feature>
<dbReference type="EMBL" id="WHLY01000002">
    <property type="protein sequence ID" value="MPR33831.1"/>
    <property type="molecule type" value="Genomic_DNA"/>
</dbReference>
<keyword evidence="3" id="KW-1185">Reference proteome</keyword>
<gene>
    <name evidence="2" type="ORF">GBK04_10735</name>
</gene>
<dbReference type="RefSeq" id="WP_152759542.1">
    <property type="nucleotide sequence ID" value="NZ_WHLY01000002.1"/>
</dbReference>
<sequence>MGTLLIFLFIFGLFAWGIWRLLRLTRDTVGGNSPLKVRRVYQVSKRGYFMGFYGIMGFISIAQGIAFLLVIDYMGTPFY</sequence>